<comment type="caution">
    <text evidence="2">The sequence shown here is derived from an EMBL/GenBank/DDBJ whole genome shotgun (WGS) entry which is preliminary data.</text>
</comment>
<dbReference type="InterPro" id="IPR005024">
    <property type="entry name" value="Snf7_fam"/>
</dbReference>
<sequence length="224" mass="25226">MFARLFGKKKESTAAEAQEPAVSREEDALENSTKAMAKIRDNMSSIQAKIDMTQKKVDADFEEAKRIRKDNPKDPRINKLLSNIKANRKQLENYSVSLLNQQDMLNTLDNAAFINEMVGIYEETKRALDLALSDSLKKMQDLIDIINERKEDVNEIMSMLTERNEEEDNQDLLDELDAEIAKEDKNKSEAAPLPSVPTTIPTAAPVAQPTANEMDDLDAQLAEL</sequence>
<feature type="region of interest" description="Disordered" evidence="1">
    <location>
        <begin position="1"/>
        <end position="36"/>
    </location>
</feature>
<accession>A0A196S8A4</accession>
<evidence type="ECO:0000313" key="2">
    <source>
        <dbReference type="EMBL" id="OAO13263.1"/>
    </source>
</evidence>
<reference evidence="2 3" key="1">
    <citation type="submission" date="2016-05" db="EMBL/GenBank/DDBJ databases">
        <title>Nuclear genome of Blastocystis sp. subtype 1 NandII.</title>
        <authorList>
            <person name="Gentekaki E."/>
            <person name="Curtis B."/>
            <person name="Stairs C."/>
            <person name="Eme L."/>
            <person name="Herman E."/>
            <person name="Klimes V."/>
            <person name="Arias M.C."/>
            <person name="Elias M."/>
            <person name="Hilliou F."/>
            <person name="Klute M."/>
            <person name="Malik S.-B."/>
            <person name="Pightling A."/>
            <person name="Rachubinski R."/>
            <person name="Salas D."/>
            <person name="Schlacht A."/>
            <person name="Suga H."/>
            <person name="Archibald J."/>
            <person name="Ball S.G."/>
            <person name="Clark G."/>
            <person name="Dacks J."/>
            <person name="Van Der Giezen M."/>
            <person name="Tsaousis A."/>
            <person name="Roger A."/>
        </authorList>
    </citation>
    <scope>NUCLEOTIDE SEQUENCE [LARGE SCALE GENOMIC DNA]</scope>
    <source>
        <strain evidence="3">ATCC 50177 / NandII</strain>
    </source>
</reference>
<name>A0A196S8A4_BLAHN</name>
<dbReference type="GO" id="GO:0007034">
    <property type="term" value="P:vacuolar transport"/>
    <property type="evidence" value="ECO:0007669"/>
    <property type="project" value="InterPro"/>
</dbReference>
<dbReference type="OrthoDB" id="10573814at2759"/>
<keyword evidence="3" id="KW-1185">Reference proteome</keyword>
<organism evidence="2 3">
    <name type="scientific">Blastocystis sp. subtype 1 (strain ATCC 50177 / NandII)</name>
    <dbReference type="NCBI Taxonomy" id="478820"/>
    <lineage>
        <taxon>Eukaryota</taxon>
        <taxon>Sar</taxon>
        <taxon>Stramenopiles</taxon>
        <taxon>Bigyra</taxon>
        <taxon>Opalozoa</taxon>
        <taxon>Opalinata</taxon>
        <taxon>Blastocystidae</taxon>
        <taxon>Blastocystis</taxon>
    </lineage>
</organism>
<evidence type="ECO:0000313" key="3">
    <source>
        <dbReference type="Proteomes" id="UP000078348"/>
    </source>
</evidence>
<gene>
    <name evidence="2" type="ORF">AV274_5060</name>
</gene>
<proteinExistence type="predicted"/>
<feature type="region of interest" description="Disordered" evidence="1">
    <location>
        <begin position="181"/>
        <end position="224"/>
    </location>
</feature>
<dbReference type="Pfam" id="PF03357">
    <property type="entry name" value="Snf7"/>
    <property type="match status" value="1"/>
</dbReference>
<protein>
    <submittedName>
        <fullName evidence="2">Uncharacterized protein</fullName>
    </submittedName>
</protein>
<evidence type="ECO:0000256" key="1">
    <source>
        <dbReference type="SAM" id="MobiDB-lite"/>
    </source>
</evidence>
<dbReference type="Proteomes" id="UP000078348">
    <property type="component" value="Unassembled WGS sequence"/>
</dbReference>
<dbReference type="AlphaFoldDB" id="A0A196S8A4"/>
<dbReference type="EMBL" id="LXWW01000430">
    <property type="protein sequence ID" value="OAO13263.1"/>
    <property type="molecule type" value="Genomic_DNA"/>
</dbReference>